<dbReference type="Pfam" id="PF09479">
    <property type="entry name" value="Flg_new"/>
    <property type="match status" value="2"/>
</dbReference>
<evidence type="ECO:0000313" key="3">
    <source>
        <dbReference type="EMBL" id="NMM95007.1"/>
    </source>
</evidence>
<accession>A0A7Y0ERC3</accession>
<feature type="chain" id="PRO_5030928456" evidence="1">
    <location>
        <begin position="34"/>
        <end position="801"/>
    </location>
</feature>
<name>A0A7Y0ERC3_9BIFI</name>
<dbReference type="InterPro" id="IPR043708">
    <property type="entry name" value="DUF5648"/>
</dbReference>
<dbReference type="InterPro" id="IPR013378">
    <property type="entry name" value="InlB-like_B-rpt"/>
</dbReference>
<keyword evidence="1" id="KW-0732">Signal</keyword>
<dbReference type="AlphaFoldDB" id="A0A7Y0ERC3"/>
<reference evidence="3 4" key="1">
    <citation type="submission" date="2020-02" db="EMBL/GenBank/DDBJ databases">
        <title>Characterization of phylogenetic diversity of novel bifidobacterial species isolated in Czech ZOOs.</title>
        <authorList>
            <person name="Lugli G.A."/>
            <person name="Vera N.B."/>
            <person name="Ventura M."/>
        </authorList>
    </citation>
    <scope>NUCLEOTIDE SEQUENCE [LARGE SCALE GENOMIC DNA]</scope>
    <source>
        <strain evidence="3 4">DSM 109957</strain>
    </source>
</reference>
<dbReference type="Proteomes" id="UP000532194">
    <property type="component" value="Unassembled WGS sequence"/>
</dbReference>
<gene>
    <name evidence="3" type="ORF">G1C95_2195</name>
</gene>
<feature type="signal peptide" evidence="1">
    <location>
        <begin position="1"/>
        <end position="33"/>
    </location>
</feature>
<organism evidence="3 4">
    <name type="scientific">Bifidobacterium oedipodis</name>
    <dbReference type="NCBI Taxonomy" id="2675322"/>
    <lineage>
        <taxon>Bacteria</taxon>
        <taxon>Bacillati</taxon>
        <taxon>Actinomycetota</taxon>
        <taxon>Actinomycetes</taxon>
        <taxon>Bifidobacteriales</taxon>
        <taxon>Bifidobacteriaceae</taxon>
        <taxon>Bifidobacterium</taxon>
    </lineage>
</organism>
<keyword evidence="4" id="KW-1185">Reference proteome</keyword>
<dbReference type="Pfam" id="PF18885">
    <property type="entry name" value="DUF5648"/>
    <property type="match status" value="1"/>
</dbReference>
<dbReference type="EMBL" id="JAAIII010000007">
    <property type="protein sequence ID" value="NMM95007.1"/>
    <property type="molecule type" value="Genomic_DNA"/>
</dbReference>
<feature type="domain" description="DUF5648" evidence="2">
    <location>
        <begin position="665"/>
        <end position="797"/>
    </location>
</feature>
<protein>
    <submittedName>
        <fullName evidence="3">Cell wall surface anchor family protein</fullName>
    </submittedName>
</protein>
<proteinExistence type="predicted"/>
<evidence type="ECO:0000259" key="2">
    <source>
        <dbReference type="Pfam" id="PF18885"/>
    </source>
</evidence>
<sequence>MTGNKNAWRAPLAGLASVAMIATMGVAAATANAASDLTPNENDQYFGVAVYRKDQPWKAVKQYGFNYVYGQTFDLSKVANPYSALNDGKVLTGYSYDLAGKNVAKPGFAVKGDTKLYAQYADAVNVTFKGASFGGADKTIEIAKGSGVTAADYAAVTEPTAPAGEVFAGWKLTDDKDAEDLYTGEALNSDTILYPVFRVYSSEENQNNASQVFFDVPDNTTDDATLYTLDGKPFPAYRAPAGTWLDASGNSYDFSAPIDSDANVAYNPSNNGEGADLILTAATAASDKSWTVNYDFGKPNGTKVDPTNDVAGSDVFNTDGDQVSGEYLAADDKAEQPADPAVKNAVFTGWYDAAGNKVDFNVPVSQQPAADTEHRFLEVHAGWDTKNVAAVVYYYNYKEQGWSLPIVGEAAGRVTPKTGKALDYVTTGNAISQPTGVEDYFQTAADKDHGTYTSRKVVAWQSVADGAVVTKLTASTAVYAKWDSAASIFVNGNGGSFSNGNNGIYATKTDSQRWQDVVETPTRAGYTFTFWTNADKTLRANLFDGYYYDAAGKKVSLIADGSEILANWVENNQDKLGSQIYQYNLSFTSKSFDVAKLVKEGYTKASATKFVDEMYKLEDEYQAYLRLTDAQEKKDAAAKLTVKIAAAEKLLVRQDAAEVPAGTEPVYRAYNPYMKVGSTHLFTTDEQEYKAAKDAGWIGEGIAFYTTTSKDAQKVYRLYNKYDGSHHYTTDKAERDNLLEVGWTDEGVAWYAASDAPDSVYRAYNKYNGEHLFTLDADEMKNIVSVGWIDEGVAFKATAAE</sequence>
<comment type="caution">
    <text evidence="3">The sequence shown here is derived from an EMBL/GenBank/DDBJ whole genome shotgun (WGS) entry which is preliminary data.</text>
</comment>
<evidence type="ECO:0000313" key="4">
    <source>
        <dbReference type="Proteomes" id="UP000532194"/>
    </source>
</evidence>
<dbReference type="RefSeq" id="WP_169173008.1">
    <property type="nucleotide sequence ID" value="NZ_JAAIII010000007.1"/>
</dbReference>
<evidence type="ECO:0000256" key="1">
    <source>
        <dbReference type="SAM" id="SignalP"/>
    </source>
</evidence>